<reference evidence="2" key="2">
    <citation type="submission" date="2016-06" db="EMBL/GenBank/DDBJ databases">
        <title>The genome of a short-lived fish provides insights into sex chromosome evolution and the genetic control of aging.</title>
        <authorList>
            <person name="Reichwald K."/>
            <person name="Felder M."/>
            <person name="Petzold A."/>
            <person name="Koch P."/>
            <person name="Groth M."/>
            <person name="Platzer M."/>
        </authorList>
    </citation>
    <scope>NUCLEOTIDE SEQUENCE</scope>
    <source>
        <tissue evidence="2">Brain</tissue>
    </source>
</reference>
<accession>A0A1A8V711</accession>
<dbReference type="SUPFAM" id="SSF50630">
    <property type="entry name" value="Acid proteases"/>
    <property type="match status" value="1"/>
</dbReference>
<organism evidence="2">
    <name type="scientific">Nothobranchius furzeri</name>
    <name type="common">Turquoise killifish</name>
    <dbReference type="NCBI Taxonomy" id="105023"/>
    <lineage>
        <taxon>Eukaryota</taxon>
        <taxon>Metazoa</taxon>
        <taxon>Chordata</taxon>
        <taxon>Craniata</taxon>
        <taxon>Vertebrata</taxon>
        <taxon>Euteleostomi</taxon>
        <taxon>Actinopterygii</taxon>
        <taxon>Neopterygii</taxon>
        <taxon>Teleostei</taxon>
        <taxon>Neoteleostei</taxon>
        <taxon>Acanthomorphata</taxon>
        <taxon>Ovalentaria</taxon>
        <taxon>Atherinomorphae</taxon>
        <taxon>Cyprinodontiformes</taxon>
        <taxon>Nothobranchiidae</taxon>
        <taxon>Nothobranchius</taxon>
    </lineage>
</organism>
<evidence type="ECO:0000313" key="2">
    <source>
        <dbReference type="EMBL" id="SBS55581.1"/>
    </source>
</evidence>
<reference evidence="2" key="1">
    <citation type="submission" date="2016-05" db="EMBL/GenBank/DDBJ databases">
        <authorList>
            <person name="Lavstsen T."/>
            <person name="Jespersen J.S."/>
        </authorList>
    </citation>
    <scope>NUCLEOTIDE SEQUENCE</scope>
    <source>
        <tissue evidence="2">Brain</tissue>
    </source>
</reference>
<gene>
    <name evidence="2" type="primary">Nfu_g_1_010010</name>
</gene>
<dbReference type="CDD" id="cd00303">
    <property type="entry name" value="retropepsin_like"/>
    <property type="match status" value="1"/>
</dbReference>
<dbReference type="PANTHER" id="PTHR46888:SF1">
    <property type="entry name" value="RIBONUCLEASE H"/>
    <property type="match status" value="1"/>
</dbReference>
<proteinExistence type="predicted"/>
<dbReference type="Gene3D" id="2.40.70.10">
    <property type="entry name" value="Acid Proteases"/>
    <property type="match status" value="1"/>
</dbReference>
<evidence type="ECO:0000256" key="1">
    <source>
        <dbReference type="SAM" id="MobiDB-lite"/>
    </source>
</evidence>
<dbReference type="AlphaFoldDB" id="A0A1A8V711"/>
<dbReference type="InterPro" id="IPR021109">
    <property type="entry name" value="Peptidase_aspartic_dom_sf"/>
</dbReference>
<evidence type="ECO:0008006" key="3">
    <source>
        <dbReference type="Google" id="ProtNLM"/>
    </source>
</evidence>
<feature type="compositionally biased region" description="Acidic residues" evidence="1">
    <location>
        <begin position="25"/>
        <end position="43"/>
    </location>
</feature>
<dbReference type="EMBL" id="HAEJ01015124">
    <property type="protein sequence ID" value="SBS55581.1"/>
    <property type="molecule type" value="Transcribed_RNA"/>
</dbReference>
<name>A0A1A8V711_NOTFU</name>
<feature type="region of interest" description="Disordered" evidence="1">
    <location>
        <begin position="25"/>
        <end position="46"/>
    </location>
</feature>
<protein>
    <recommendedName>
        <fullName evidence="3">Peptidase A2 domain-containing protein</fullName>
    </recommendedName>
</protein>
<dbReference type="PANTHER" id="PTHR46888">
    <property type="entry name" value="ZINC KNUCKLE DOMAINCONTAINING PROTEIN-RELATED"/>
    <property type="match status" value="1"/>
</dbReference>
<sequence>MQAGVRTRKGNKGEIKETVQQFDVGEMEDGAAVDLGDTEDEEIREPTLKDLTSILQTFMGQQDMRDKKREEESEQQEQRFKALQHQFHLLQMGMQARATPELGRDDSEQVGLSSDDYNQMVKREPEKHNSKKMTTVTINGQKIEALLDTGSTLVNRNCIPFSDWGMSEPITVCCVHGDEKSYPTADLCIGVQGATYLLKVGVADNLPYPVILGEDLPVIYDLLKEVESCNAAVTRAQAKTQSDQFTTLSSLPFFDSDVEGQPGKTLKACSQKRHEKLEYNVQRGQNEEAPDLPLGFTIPNDIRQMQQDDLTLSALLLKAKGETEAEYDTKRGRYILQHGILYHHHGQMK</sequence>